<protein>
    <submittedName>
        <fullName evidence="2">Uncharacterized protein</fullName>
    </submittedName>
</protein>
<feature type="compositionally biased region" description="Low complexity" evidence="1">
    <location>
        <begin position="612"/>
        <end position="621"/>
    </location>
</feature>
<feature type="region of interest" description="Disordered" evidence="1">
    <location>
        <begin position="440"/>
        <end position="516"/>
    </location>
</feature>
<organism evidence="2 3">
    <name type="scientific">Moelleriella libera RCEF 2490</name>
    <dbReference type="NCBI Taxonomy" id="1081109"/>
    <lineage>
        <taxon>Eukaryota</taxon>
        <taxon>Fungi</taxon>
        <taxon>Dikarya</taxon>
        <taxon>Ascomycota</taxon>
        <taxon>Pezizomycotina</taxon>
        <taxon>Sordariomycetes</taxon>
        <taxon>Hypocreomycetidae</taxon>
        <taxon>Hypocreales</taxon>
        <taxon>Clavicipitaceae</taxon>
        <taxon>Moelleriella</taxon>
    </lineage>
</organism>
<dbReference type="Proteomes" id="UP000078544">
    <property type="component" value="Unassembled WGS sequence"/>
</dbReference>
<accession>A0A166PWP0</accession>
<feature type="compositionally biased region" description="Basic and acidic residues" evidence="1">
    <location>
        <begin position="455"/>
        <end position="482"/>
    </location>
</feature>
<name>A0A166PWP0_9HYPO</name>
<feature type="region of interest" description="Disordered" evidence="1">
    <location>
        <begin position="376"/>
        <end position="405"/>
    </location>
</feature>
<evidence type="ECO:0000313" key="3">
    <source>
        <dbReference type="Proteomes" id="UP000078544"/>
    </source>
</evidence>
<sequence>MLATRSPRVASLMSVSRRPNQPAQLLCSSAPVLLGPTLRQCRQFWFGAWKRDCDPDAYKHARRRLRSHRYGYRGSFDLEWPPRQDYAQTDNKTTIAYSLTRNPMSSKYISLGDVKSWSDELSGVRSGRSSEDIETENMDHHWLFGPRQGRSRRSLHSVHDYLQSRKKTVKDVTPESVLRATIPARDFETGFGPKDQNDELNSMKHNPSGETSRSLNHSDRYKFAKRSERDGQARSSGDGETEQYDNLQKHAEVDITPEKVASDTSVPQPDHLAKYRPLEWNEPDGLRAPTLEETSKTYDDLEKYGPVAWNEPDGLREPTPEELSKNYKDLDQYGPVMWNEPDGLRKLTPEEESKNYTDLDAYRKPFVAAESVLRAHESRQLDPTPKAVPVPPKVEVEASPQDTAQKYTDLHKYGPVRWNEPDGLCTSTPEELSKNYKDLQKYGRYPNDGPAAVNDHPEDASKEYSDLEGYRSFEHEAAETKANEAAGSYKLDSKPLQGDDDSSGSSGFDEFYGSDGGHLTAAGIRNDVLRRAHRSKSVYSQKKTRLNGNEERPLSEVVHGEGSSEKEHSSLPKGLTGNYAIDFPDEFSTSWGTSNSWSKTTLFPQNLSQSISSGPAPSAGAEMEEADVSSMDESFPHESSRLQPSLDRNASRVKPPSATPRSAEVQLESDPFSKSPQGLEVNYAEECGGKATWPTFVQHYRGRTSAAEARDAESVIGAVSEDQPVQYKMLAYDNASRCVKFAETSSAVMHDVKPPADPAEILLRVSNPSKFFPYFRTLQAEGFELVSGGGDLLVFKKMRQVPPYRDEFGSAVNPIDMMGRSGASNFASPTGYVNYESPQYRSGVLGQGADTHVGPTEKKKKKRSLGRRVVIGTAWVAGTAYAVSVVGEYFSTGGRVF</sequence>
<dbReference type="STRING" id="1081109.A0A166PWP0"/>
<feature type="compositionally biased region" description="Polar residues" evidence="1">
    <location>
        <begin position="199"/>
        <end position="215"/>
    </location>
</feature>
<gene>
    <name evidence="2" type="ORF">AAL_02112</name>
</gene>
<evidence type="ECO:0000256" key="1">
    <source>
        <dbReference type="SAM" id="MobiDB-lite"/>
    </source>
</evidence>
<comment type="caution">
    <text evidence="2">The sequence shown here is derived from an EMBL/GenBank/DDBJ whole genome shotgun (WGS) entry which is preliminary data.</text>
</comment>
<dbReference type="OrthoDB" id="3946750at2759"/>
<feature type="region of interest" description="Disordered" evidence="1">
    <location>
        <begin position="533"/>
        <end position="574"/>
    </location>
</feature>
<keyword evidence="3" id="KW-1185">Reference proteome</keyword>
<feature type="region of interest" description="Disordered" evidence="1">
    <location>
        <begin position="187"/>
        <end position="244"/>
    </location>
</feature>
<feature type="compositionally biased region" description="Low complexity" evidence="1">
    <location>
        <begin position="503"/>
        <end position="513"/>
    </location>
</feature>
<feature type="compositionally biased region" description="Basic and acidic residues" evidence="1">
    <location>
        <begin position="216"/>
        <end position="232"/>
    </location>
</feature>
<dbReference type="EMBL" id="AZGY01000003">
    <property type="protein sequence ID" value="KZZ99540.1"/>
    <property type="molecule type" value="Genomic_DNA"/>
</dbReference>
<evidence type="ECO:0000313" key="2">
    <source>
        <dbReference type="EMBL" id="KZZ99540.1"/>
    </source>
</evidence>
<dbReference type="AlphaFoldDB" id="A0A166PWP0"/>
<reference evidence="2 3" key="1">
    <citation type="journal article" date="2016" name="Genome Biol. Evol.">
        <title>Divergent and convergent evolution of fungal pathogenicity.</title>
        <authorList>
            <person name="Shang Y."/>
            <person name="Xiao G."/>
            <person name="Zheng P."/>
            <person name="Cen K."/>
            <person name="Zhan S."/>
            <person name="Wang C."/>
        </authorList>
    </citation>
    <scope>NUCLEOTIDE SEQUENCE [LARGE SCALE GENOMIC DNA]</scope>
    <source>
        <strain evidence="2 3">RCEF 2490</strain>
    </source>
</reference>
<proteinExistence type="predicted"/>
<feature type="compositionally biased region" description="Basic and acidic residues" evidence="1">
    <location>
        <begin position="548"/>
        <end position="570"/>
    </location>
</feature>
<feature type="region of interest" description="Disordered" evidence="1">
    <location>
        <begin position="608"/>
        <end position="677"/>
    </location>
</feature>